<dbReference type="SMART" id="SM00530">
    <property type="entry name" value="HTH_XRE"/>
    <property type="match status" value="1"/>
</dbReference>
<dbReference type="EMBL" id="RQXS01000126">
    <property type="protein sequence ID" value="RZN53567.1"/>
    <property type="molecule type" value="Genomic_DNA"/>
</dbReference>
<dbReference type="Pfam" id="PF01381">
    <property type="entry name" value="HTH_3"/>
    <property type="match status" value="1"/>
</dbReference>
<reference evidence="5 6" key="1">
    <citation type="submission" date="2018-11" db="EMBL/GenBank/DDBJ databases">
        <title>Sequencing Av. paragallinarum serogroups.</title>
        <authorList>
            <person name="Hellmuth J.E."/>
            <person name="Boucher C.E."/>
            <person name="Cason E.D."/>
        </authorList>
    </citation>
    <scope>NUCLEOTIDE SEQUENCE [LARGE SCALE GENOMIC DNA]</scope>
    <source>
        <strain evidence="5 6">SA-3</strain>
    </source>
</reference>
<protein>
    <submittedName>
        <fullName evidence="5">Helix-turn-helix domain-containing protein</fullName>
    </submittedName>
</protein>
<dbReference type="InterPro" id="IPR039418">
    <property type="entry name" value="LexA-like"/>
</dbReference>
<comment type="caution">
    <text evidence="5">The sequence shown here is derived from an EMBL/GenBank/DDBJ whole genome shotgun (WGS) entry which is preliminary data.</text>
</comment>
<dbReference type="CDD" id="cd06529">
    <property type="entry name" value="S24_LexA-like"/>
    <property type="match status" value="1"/>
</dbReference>
<sequence>MDNLGERLKKVLDDKGLTQADLAEMIDTTQMAVSHIIANKTKKPRNLLEIANALGVDPNWLRTGNSTNIINSTVKNSPISSNQNNFFDAHGGNKPTTELQNNTAENLSVLALNYERLAKLAGVEVLNKHFEQYFDALHFSEEGVIALLRQRSADNIVVMSMFNDSMQPLINKKDLLFIDVNCKQYAGEGIYLFILNSELYIRRLLQTPEGMLRAVAENERTGLSFDISEENKARLKVIGRCIRKMPINVQEL</sequence>
<dbReference type="PROSITE" id="PS50943">
    <property type="entry name" value="HTH_CROC1"/>
    <property type="match status" value="1"/>
</dbReference>
<dbReference type="InterPro" id="IPR015927">
    <property type="entry name" value="Peptidase_S24_S26A/B/C"/>
</dbReference>
<dbReference type="InterPro" id="IPR010982">
    <property type="entry name" value="Lambda_DNA-bd_dom_sf"/>
</dbReference>
<proteinExistence type="predicted"/>
<evidence type="ECO:0000256" key="3">
    <source>
        <dbReference type="ARBA" id="ARBA00023163"/>
    </source>
</evidence>
<dbReference type="CDD" id="cd00093">
    <property type="entry name" value="HTH_XRE"/>
    <property type="match status" value="1"/>
</dbReference>
<dbReference type="Pfam" id="PF00717">
    <property type="entry name" value="Peptidase_S24"/>
    <property type="match status" value="1"/>
</dbReference>
<feature type="domain" description="HTH cro/C1-type" evidence="4">
    <location>
        <begin position="8"/>
        <end position="61"/>
    </location>
</feature>
<evidence type="ECO:0000313" key="6">
    <source>
        <dbReference type="Proteomes" id="UP000294229"/>
    </source>
</evidence>
<dbReference type="Gene3D" id="2.10.109.10">
    <property type="entry name" value="Umud Fragment, subunit A"/>
    <property type="match status" value="1"/>
</dbReference>
<evidence type="ECO:0000256" key="2">
    <source>
        <dbReference type="ARBA" id="ARBA00023125"/>
    </source>
</evidence>
<keyword evidence="1" id="KW-0805">Transcription regulation</keyword>
<accession>A0A8B3TEF1</accession>
<dbReference type="RefSeq" id="WP_130232020.1">
    <property type="nucleotide sequence ID" value="NZ_JBANLW010000163.1"/>
</dbReference>
<dbReference type="SUPFAM" id="SSF47413">
    <property type="entry name" value="lambda repressor-like DNA-binding domains"/>
    <property type="match status" value="1"/>
</dbReference>
<organism evidence="5 6">
    <name type="scientific">Avibacterium paragallinarum</name>
    <name type="common">Haemophilus gallinarum</name>
    <dbReference type="NCBI Taxonomy" id="728"/>
    <lineage>
        <taxon>Bacteria</taxon>
        <taxon>Pseudomonadati</taxon>
        <taxon>Pseudomonadota</taxon>
        <taxon>Gammaproteobacteria</taxon>
        <taxon>Pasteurellales</taxon>
        <taxon>Pasteurellaceae</taxon>
        <taxon>Avibacterium</taxon>
    </lineage>
</organism>
<keyword evidence="3" id="KW-0804">Transcription</keyword>
<dbReference type="InterPro" id="IPR036286">
    <property type="entry name" value="LexA/Signal_pep-like_sf"/>
</dbReference>
<dbReference type="Proteomes" id="UP000294229">
    <property type="component" value="Unassembled WGS sequence"/>
</dbReference>
<dbReference type="PANTHER" id="PTHR40661">
    <property type="match status" value="1"/>
</dbReference>
<dbReference type="GO" id="GO:0003677">
    <property type="term" value="F:DNA binding"/>
    <property type="evidence" value="ECO:0007669"/>
    <property type="project" value="UniProtKB-KW"/>
</dbReference>
<evidence type="ECO:0000256" key="1">
    <source>
        <dbReference type="ARBA" id="ARBA00023015"/>
    </source>
</evidence>
<dbReference type="AlphaFoldDB" id="A0A8B3TEF1"/>
<keyword evidence="2" id="KW-0238">DNA-binding</keyword>
<dbReference type="InterPro" id="IPR001387">
    <property type="entry name" value="Cro/C1-type_HTH"/>
</dbReference>
<evidence type="ECO:0000313" key="5">
    <source>
        <dbReference type="EMBL" id="RZN53567.1"/>
    </source>
</evidence>
<dbReference type="Gene3D" id="1.10.260.40">
    <property type="entry name" value="lambda repressor-like DNA-binding domains"/>
    <property type="match status" value="1"/>
</dbReference>
<gene>
    <name evidence="5" type="ORF">EIG79_12375</name>
</gene>
<dbReference type="SUPFAM" id="SSF51306">
    <property type="entry name" value="LexA/Signal peptidase"/>
    <property type="match status" value="1"/>
</dbReference>
<evidence type="ECO:0000259" key="4">
    <source>
        <dbReference type="PROSITE" id="PS50943"/>
    </source>
</evidence>
<name>A0A8B3TEF1_AVIPA</name>
<dbReference type="PANTHER" id="PTHR40661:SF3">
    <property type="entry name" value="FELS-1 PROPHAGE TRANSCRIPTIONAL REGULATOR"/>
    <property type="match status" value="1"/>
</dbReference>